<protein>
    <submittedName>
        <fullName evidence="1">Metallo-beta-lactamase</fullName>
    </submittedName>
</protein>
<sequence>MSLLISVWERYEIQLMDRFKKLIPLIDEMDKSLLKYEV</sequence>
<gene>
    <name evidence="1" type="ORF">COF40_22240</name>
</gene>
<reference evidence="1 2" key="1">
    <citation type="submission" date="2017-09" db="EMBL/GenBank/DDBJ databases">
        <title>Large-scale bioinformatics analysis of Bacillus genomes uncovers conserved roles of natural products in bacterial physiology.</title>
        <authorList>
            <consortium name="Agbiome Team Llc"/>
            <person name="Bleich R.M."/>
            <person name="Grubbs K.J."/>
            <person name="Santa Maria K.C."/>
            <person name="Allen S.E."/>
            <person name="Farag S."/>
            <person name="Shank E.A."/>
            <person name="Bowers A."/>
        </authorList>
    </citation>
    <scope>NUCLEOTIDE SEQUENCE [LARGE SCALE GENOMIC DNA]</scope>
    <source>
        <strain evidence="1 2">AFS044250</strain>
    </source>
</reference>
<organism evidence="1 2">
    <name type="scientific">Bacillus toyonensis</name>
    <dbReference type="NCBI Taxonomy" id="155322"/>
    <lineage>
        <taxon>Bacteria</taxon>
        <taxon>Bacillati</taxon>
        <taxon>Bacillota</taxon>
        <taxon>Bacilli</taxon>
        <taxon>Bacillales</taxon>
        <taxon>Bacillaceae</taxon>
        <taxon>Bacillus</taxon>
        <taxon>Bacillus cereus group</taxon>
    </lineage>
</organism>
<proteinExistence type="predicted"/>
<dbReference type="Proteomes" id="UP000225997">
    <property type="component" value="Unassembled WGS sequence"/>
</dbReference>
<name>A0A2C4QNY7_9BACI</name>
<comment type="caution">
    <text evidence="1">The sequence shown here is derived from an EMBL/GenBank/DDBJ whole genome shotgun (WGS) entry which is preliminary data.</text>
</comment>
<dbReference type="AlphaFoldDB" id="A0A2C4QNY7"/>
<dbReference type="EMBL" id="NUSQ01000109">
    <property type="protein sequence ID" value="PHD66231.1"/>
    <property type="molecule type" value="Genomic_DNA"/>
</dbReference>
<evidence type="ECO:0000313" key="1">
    <source>
        <dbReference type="EMBL" id="PHD66231.1"/>
    </source>
</evidence>
<evidence type="ECO:0000313" key="2">
    <source>
        <dbReference type="Proteomes" id="UP000225997"/>
    </source>
</evidence>
<accession>A0A2C4QNY7</accession>